<keyword evidence="1" id="KW-0812">Transmembrane</keyword>
<keyword evidence="3" id="KW-1185">Reference proteome</keyword>
<dbReference type="RefSeq" id="WP_146165515.1">
    <property type="nucleotide sequence ID" value="NZ_PYGA01000003.1"/>
</dbReference>
<reference evidence="2 3" key="1">
    <citation type="submission" date="2018-03" db="EMBL/GenBank/DDBJ databases">
        <title>Genomic Encyclopedia of Archaeal and Bacterial Type Strains, Phase II (KMG-II): from individual species to whole genera.</title>
        <authorList>
            <person name="Goeker M."/>
        </authorList>
    </citation>
    <scope>NUCLEOTIDE SEQUENCE [LARGE SCALE GENOMIC DNA]</scope>
    <source>
        <strain evidence="2 3">DSM 45312</strain>
    </source>
</reference>
<feature type="transmembrane region" description="Helical" evidence="1">
    <location>
        <begin position="52"/>
        <end position="76"/>
    </location>
</feature>
<feature type="transmembrane region" description="Helical" evidence="1">
    <location>
        <begin position="21"/>
        <end position="40"/>
    </location>
</feature>
<gene>
    <name evidence="2" type="ORF">CLV63_10392</name>
</gene>
<organism evidence="2 3">
    <name type="scientific">Murinocardiopsis flavida</name>
    <dbReference type="NCBI Taxonomy" id="645275"/>
    <lineage>
        <taxon>Bacteria</taxon>
        <taxon>Bacillati</taxon>
        <taxon>Actinomycetota</taxon>
        <taxon>Actinomycetes</taxon>
        <taxon>Streptosporangiales</taxon>
        <taxon>Nocardiopsidaceae</taxon>
        <taxon>Murinocardiopsis</taxon>
    </lineage>
</organism>
<protein>
    <submittedName>
        <fullName evidence="2">Uncharacterized protein</fullName>
    </submittedName>
</protein>
<evidence type="ECO:0000256" key="1">
    <source>
        <dbReference type="SAM" id="Phobius"/>
    </source>
</evidence>
<dbReference type="OrthoDB" id="3804146at2"/>
<evidence type="ECO:0000313" key="3">
    <source>
        <dbReference type="Proteomes" id="UP000240542"/>
    </source>
</evidence>
<accession>A0A2P8DQ65</accession>
<dbReference type="AlphaFoldDB" id="A0A2P8DQ65"/>
<sequence length="425" mass="47423">MTTMASSAAMLPVLTLRLVGRYWAPLLCVYAAGTFLHAMMVRGLVIIAEDSVMAGLVGLSIAVLVTLTTTIVMFHLMTSGMPALNSELVNPGSKTTRTTLGEREHRVVDAVAMAILPFLIFYSAWGLFAEEFREFSLGVVNSEGLTGADKFMFEELGWPLAIAFGAWSLRAVCERVYDRTDNKWLGILTAVFEATWMFFAVFSVGEVTGNAKDWVATRVVWFEVQQAITDSMQWLENLSSLPFPETYAAALVLIAQGWEHLKEALLGPLLWLTIVSVVYGAEVDKSEPLFRKGSRADEHAQRVSSVTPKVVKGIGQFAGRDAREKYVPFLNALRFVLRVSPVFVLTFCLLYTLLDLGFGWLERGVYVLVGPDEFLGWWWPWLFPIEFAVDAVHEVLRVCLLAATFELTLRRVSTRSVGRRARRTA</sequence>
<keyword evidence="1" id="KW-0472">Membrane</keyword>
<proteinExistence type="predicted"/>
<feature type="transmembrane region" description="Helical" evidence="1">
    <location>
        <begin position="107"/>
        <end position="128"/>
    </location>
</feature>
<feature type="transmembrane region" description="Helical" evidence="1">
    <location>
        <begin position="156"/>
        <end position="173"/>
    </location>
</feature>
<dbReference type="EMBL" id="PYGA01000003">
    <property type="protein sequence ID" value="PSK99369.1"/>
    <property type="molecule type" value="Genomic_DNA"/>
</dbReference>
<keyword evidence="1" id="KW-1133">Transmembrane helix</keyword>
<feature type="transmembrane region" description="Helical" evidence="1">
    <location>
        <begin position="335"/>
        <end position="361"/>
    </location>
</feature>
<comment type="caution">
    <text evidence="2">The sequence shown here is derived from an EMBL/GenBank/DDBJ whole genome shotgun (WGS) entry which is preliminary data.</text>
</comment>
<dbReference type="Proteomes" id="UP000240542">
    <property type="component" value="Unassembled WGS sequence"/>
</dbReference>
<evidence type="ECO:0000313" key="2">
    <source>
        <dbReference type="EMBL" id="PSK99369.1"/>
    </source>
</evidence>
<feature type="transmembrane region" description="Helical" evidence="1">
    <location>
        <begin position="185"/>
        <end position="205"/>
    </location>
</feature>
<name>A0A2P8DQ65_9ACTN</name>